<feature type="transmembrane region" description="Helical" evidence="6">
    <location>
        <begin position="337"/>
        <end position="357"/>
    </location>
</feature>
<comment type="caution">
    <text evidence="8">The sequence shown here is derived from an EMBL/GenBank/DDBJ whole genome shotgun (WGS) entry which is preliminary data.</text>
</comment>
<name>A0A419HJG2_9PSEU</name>
<dbReference type="Proteomes" id="UP000285112">
    <property type="component" value="Unassembled WGS sequence"/>
</dbReference>
<evidence type="ECO:0000256" key="1">
    <source>
        <dbReference type="ARBA" id="ARBA00004651"/>
    </source>
</evidence>
<evidence type="ECO:0000256" key="2">
    <source>
        <dbReference type="ARBA" id="ARBA00022448"/>
    </source>
</evidence>
<organism evidence="8 9">
    <name type="scientific">Amycolatopsis panacis</name>
    <dbReference type="NCBI Taxonomy" id="2340917"/>
    <lineage>
        <taxon>Bacteria</taxon>
        <taxon>Bacillati</taxon>
        <taxon>Actinomycetota</taxon>
        <taxon>Actinomycetes</taxon>
        <taxon>Pseudonocardiales</taxon>
        <taxon>Pseudonocardiaceae</taxon>
        <taxon>Amycolatopsis</taxon>
    </lineage>
</organism>
<keyword evidence="3 6" id="KW-0812">Transmembrane</keyword>
<feature type="transmembrane region" description="Helical" evidence="6">
    <location>
        <begin position="174"/>
        <end position="194"/>
    </location>
</feature>
<feature type="transmembrane region" description="Helical" evidence="6">
    <location>
        <begin position="244"/>
        <end position="265"/>
    </location>
</feature>
<keyword evidence="9" id="KW-1185">Reference proteome</keyword>
<keyword evidence="4 6" id="KW-1133">Transmembrane helix</keyword>
<accession>A0A419HJG2</accession>
<reference evidence="8 9" key="1">
    <citation type="submission" date="2018-09" db="EMBL/GenBank/DDBJ databases">
        <title>YIM PH 21725 draft genome.</title>
        <authorList>
            <person name="Miao C."/>
        </authorList>
    </citation>
    <scope>NUCLEOTIDE SEQUENCE [LARGE SCALE GENOMIC DNA]</scope>
    <source>
        <strain evidence="9">YIM PH21725</strain>
    </source>
</reference>
<dbReference type="OrthoDB" id="9773957at2"/>
<dbReference type="PANTHER" id="PTHR43791:SF36">
    <property type="entry name" value="TRANSPORTER, PUTATIVE (AFU_ORTHOLOGUE AFUA_6G08340)-RELATED"/>
    <property type="match status" value="1"/>
</dbReference>
<sequence>MDVHRRTRTIVNRRLLTVLFGIALISHIDRSNVSFAALDMNRQLGISSTVFGLAAGIFFIGYAACGLPHAHILERFRSHRWLAAMVGLWGLSCMTLAFVPNPALFILFRFLLGAAEAAFIPAAYTCMARFYSRNDLAGATAKIAAASAMASVVGAPLAAGMLQIDWVGLVGWQWLFVLQGAPAVIIAPFVARLVPYGPEQARWLPDANRRWLLDRNEQDDATVDLAGRGASSTVFASVIRMRRVWILGGVYFSVNLGFWGLIFFLPQIVKSGFSHLSSAQVALVSGLPYLVALITMIFFGRTSVMTGDRRWHLFGLLLGSGVALFVALEVGSATARLVALAAGIALSYSAIGLYHAVTASTLAPNVRAMGLSLVNGLGLLGGFVGPYLFGWLRGSTVSNTTGFYLFSAAFLVGAFVVLVAARHFPAASRDRDQATALSTPEPEATAL</sequence>
<feature type="transmembrane region" description="Helical" evidence="6">
    <location>
        <begin position="106"/>
        <end position="131"/>
    </location>
</feature>
<evidence type="ECO:0000256" key="4">
    <source>
        <dbReference type="ARBA" id="ARBA00022989"/>
    </source>
</evidence>
<feature type="transmembrane region" description="Helical" evidence="6">
    <location>
        <begin position="81"/>
        <end position="100"/>
    </location>
</feature>
<dbReference type="PANTHER" id="PTHR43791">
    <property type="entry name" value="PERMEASE-RELATED"/>
    <property type="match status" value="1"/>
</dbReference>
<evidence type="ECO:0000313" key="9">
    <source>
        <dbReference type="Proteomes" id="UP000285112"/>
    </source>
</evidence>
<evidence type="ECO:0000259" key="7">
    <source>
        <dbReference type="PROSITE" id="PS50850"/>
    </source>
</evidence>
<feature type="transmembrane region" description="Helical" evidence="6">
    <location>
        <begin position="369"/>
        <end position="389"/>
    </location>
</feature>
<dbReference type="RefSeq" id="WP_120026965.1">
    <property type="nucleotide sequence ID" value="NZ_QZFV01000153.1"/>
</dbReference>
<dbReference type="EMBL" id="QZFV01000153">
    <property type="protein sequence ID" value="RJQ75928.1"/>
    <property type="molecule type" value="Genomic_DNA"/>
</dbReference>
<feature type="transmembrane region" description="Helical" evidence="6">
    <location>
        <begin position="277"/>
        <end position="299"/>
    </location>
</feature>
<dbReference type="InterPro" id="IPR020846">
    <property type="entry name" value="MFS_dom"/>
</dbReference>
<keyword evidence="5 6" id="KW-0472">Membrane</keyword>
<feature type="domain" description="Major facilitator superfamily (MFS) profile" evidence="7">
    <location>
        <begin position="15"/>
        <end position="425"/>
    </location>
</feature>
<keyword evidence="2" id="KW-0813">Transport</keyword>
<comment type="subcellular location">
    <subcellularLocation>
        <location evidence="1">Cell membrane</location>
        <topology evidence="1">Multi-pass membrane protein</topology>
    </subcellularLocation>
</comment>
<dbReference type="PROSITE" id="PS50850">
    <property type="entry name" value="MFS"/>
    <property type="match status" value="1"/>
</dbReference>
<dbReference type="GO" id="GO:0005886">
    <property type="term" value="C:plasma membrane"/>
    <property type="evidence" value="ECO:0007669"/>
    <property type="project" value="UniProtKB-SubCell"/>
</dbReference>
<evidence type="ECO:0000313" key="8">
    <source>
        <dbReference type="EMBL" id="RJQ75928.1"/>
    </source>
</evidence>
<proteinExistence type="predicted"/>
<dbReference type="GO" id="GO:0022857">
    <property type="term" value="F:transmembrane transporter activity"/>
    <property type="evidence" value="ECO:0007669"/>
    <property type="project" value="InterPro"/>
</dbReference>
<dbReference type="AlphaFoldDB" id="A0A419HJG2"/>
<dbReference type="InterPro" id="IPR011701">
    <property type="entry name" value="MFS"/>
</dbReference>
<dbReference type="Pfam" id="PF07690">
    <property type="entry name" value="MFS_1"/>
    <property type="match status" value="1"/>
</dbReference>
<feature type="transmembrane region" description="Helical" evidence="6">
    <location>
        <begin position="311"/>
        <end position="331"/>
    </location>
</feature>
<feature type="transmembrane region" description="Helical" evidence="6">
    <location>
        <begin position="143"/>
        <end position="162"/>
    </location>
</feature>
<dbReference type="SUPFAM" id="SSF103473">
    <property type="entry name" value="MFS general substrate transporter"/>
    <property type="match status" value="1"/>
</dbReference>
<evidence type="ECO:0000256" key="3">
    <source>
        <dbReference type="ARBA" id="ARBA00022692"/>
    </source>
</evidence>
<feature type="transmembrane region" description="Helical" evidence="6">
    <location>
        <begin position="401"/>
        <end position="421"/>
    </location>
</feature>
<dbReference type="InterPro" id="IPR036259">
    <property type="entry name" value="MFS_trans_sf"/>
</dbReference>
<gene>
    <name evidence="8" type="ORF">D5S19_31385</name>
</gene>
<feature type="transmembrane region" description="Helical" evidence="6">
    <location>
        <begin position="46"/>
        <end position="69"/>
    </location>
</feature>
<protein>
    <submittedName>
        <fullName evidence="8">MFS transporter</fullName>
    </submittedName>
</protein>
<dbReference type="Gene3D" id="1.20.1250.20">
    <property type="entry name" value="MFS general substrate transporter like domains"/>
    <property type="match status" value="2"/>
</dbReference>
<evidence type="ECO:0000256" key="6">
    <source>
        <dbReference type="SAM" id="Phobius"/>
    </source>
</evidence>
<evidence type="ECO:0000256" key="5">
    <source>
        <dbReference type="ARBA" id="ARBA00023136"/>
    </source>
</evidence>